<feature type="domain" description="Sulfatase N-terminal" evidence="9">
    <location>
        <begin position="28"/>
        <end position="405"/>
    </location>
</feature>
<evidence type="ECO:0000256" key="1">
    <source>
        <dbReference type="ARBA" id="ARBA00001913"/>
    </source>
</evidence>
<dbReference type="CDD" id="cd16144">
    <property type="entry name" value="ARS_like"/>
    <property type="match status" value="1"/>
</dbReference>
<dbReference type="InterPro" id="IPR017850">
    <property type="entry name" value="Alkaline_phosphatase_core_sf"/>
</dbReference>
<comment type="cofactor">
    <cofactor evidence="1">
        <name>Ca(2+)</name>
        <dbReference type="ChEBI" id="CHEBI:29108"/>
    </cofactor>
</comment>
<organism evidence="10 11">
    <name type="scientific">Aeoliella straminimaris</name>
    <dbReference type="NCBI Taxonomy" id="2954799"/>
    <lineage>
        <taxon>Bacteria</taxon>
        <taxon>Pseudomonadati</taxon>
        <taxon>Planctomycetota</taxon>
        <taxon>Planctomycetia</taxon>
        <taxon>Pirellulales</taxon>
        <taxon>Lacipirellulaceae</taxon>
        <taxon>Aeoliella</taxon>
    </lineage>
</organism>
<keyword evidence="4 8" id="KW-0732">Signal</keyword>
<evidence type="ECO:0000256" key="5">
    <source>
        <dbReference type="ARBA" id="ARBA00022801"/>
    </source>
</evidence>
<feature type="compositionally biased region" description="Polar residues" evidence="7">
    <location>
        <begin position="343"/>
        <end position="352"/>
    </location>
</feature>
<evidence type="ECO:0000256" key="4">
    <source>
        <dbReference type="ARBA" id="ARBA00022729"/>
    </source>
</evidence>
<sequence length="556" mass="60034">MQYVYRRCGWLLALGVIVASGSFAAAQPNIVLIMADDLGWCDTSNPLTTRGHASDFYETPAIDRLAAEGMALTNAYTNGPNCAPTRAAILSGQWAQRPTNNIYQVDHLNRGGPDTLLVGPRQGLPRGDDALPTKTFTYAEHLRDNGGYATAHVGKFHVATSGRPITQQHGFLENMGGGRAGAPTAYHCNDGEFGPHISSSLDRFAGFYSQDYVDRHIKPYARNQSPESIDQLVGTPIHVSDAMADAATWFMEQHKTKPLMVQFHPFAVHTPIGNKQARRDLLAKYQAKTPGDEDRNASFAALIEGMDQSVARLIDYLQTTDDPRNPGQTLDKNTLVIFLSDNGGKQPQSNNGPLKGQKGELDEGGIRVPMVAWSGNPTLVDRGTVNHTPVSGIDLYPTFAALAGAGLPEGVTLDGADLSGILADAEATLDRDALYWHLPGYLIGGGRDQHPQSVIRAGKWKLLYNYEDQSFELYDLEADLAEANNLASSNPQMVRELGARLIEWLADTAAPLATVRAGELEVEAAGPYYADGEIREASGTLTLTAGDEVPLVLPAE</sequence>
<evidence type="ECO:0000313" key="11">
    <source>
        <dbReference type="Proteomes" id="UP001155241"/>
    </source>
</evidence>
<dbReference type="Gene3D" id="3.40.720.10">
    <property type="entry name" value="Alkaline Phosphatase, subunit A"/>
    <property type="match status" value="1"/>
</dbReference>
<dbReference type="GO" id="GO:0004065">
    <property type="term" value="F:arylsulfatase activity"/>
    <property type="evidence" value="ECO:0007669"/>
    <property type="project" value="TreeGrafter"/>
</dbReference>
<dbReference type="GO" id="GO:0046872">
    <property type="term" value="F:metal ion binding"/>
    <property type="evidence" value="ECO:0007669"/>
    <property type="project" value="UniProtKB-KW"/>
</dbReference>
<feature type="signal peptide" evidence="8">
    <location>
        <begin position="1"/>
        <end position="24"/>
    </location>
</feature>
<dbReference type="RefSeq" id="WP_252852905.1">
    <property type="nucleotide sequence ID" value="NZ_JAMXLR010000039.1"/>
</dbReference>
<gene>
    <name evidence="10" type="ORF">NG895_12835</name>
</gene>
<keyword evidence="3" id="KW-0479">Metal-binding</keyword>
<keyword evidence="11" id="KW-1185">Reference proteome</keyword>
<reference evidence="10" key="1">
    <citation type="submission" date="2022-06" db="EMBL/GenBank/DDBJ databases">
        <title>Aeoliella straminimaris, a novel planctomycete from sediments.</title>
        <authorList>
            <person name="Vitorino I.R."/>
            <person name="Lage O.M."/>
        </authorList>
    </citation>
    <scope>NUCLEOTIDE SEQUENCE</scope>
    <source>
        <strain evidence="10">ICT_H6.2</strain>
    </source>
</reference>
<dbReference type="PANTHER" id="PTHR42693">
    <property type="entry name" value="ARYLSULFATASE FAMILY MEMBER"/>
    <property type="match status" value="1"/>
</dbReference>
<protein>
    <submittedName>
        <fullName evidence="10">Sulfatase</fullName>
    </submittedName>
</protein>
<keyword evidence="6" id="KW-0106">Calcium</keyword>
<feature type="chain" id="PRO_5040920778" evidence="8">
    <location>
        <begin position="25"/>
        <end position="556"/>
    </location>
</feature>
<dbReference type="Gene3D" id="3.30.1120.10">
    <property type="match status" value="1"/>
</dbReference>
<dbReference type="InterPro" id="IPR050738">
    <property type="entry name" value="Sulfatase"/>
</dbReference>
<comment type="caution">
    <text evidence="10">The sequence shown here is derived from an EMBL/GenBank/DDBJ whole genome shotgun (WGS) entry which is preliminary data.</text>
</comment>
<evidence type="ECO:0000259" key="9">
    <source>
        <dbReference type="Pfam" id="PF00884"/>
    </source>
</evidence>
<dbReference type="EMBL" id="JAMXLR010000039">
    <property type="protein sequence ID" value="MCO6044790.1"/>
    <property type="molecule type" value="Genomic_DNA"/>
</dbReference>
<dbReference type="PROSITE" id="PS00149">
    <property type="entry name" value="SULFATASE_2"/>
    <property type="match status" value="1"/>
</dbReference>
<feature type="region of interest" description="Disordered" evidence="7">
    <location>
        <begin position="341"/>
        <end position="360"/>
    </location>
</feature>
<evidence type="ECO:0000256" key="3">
    <source>
        <dbReference type="ARBA" id="ARBA00022723"/>
    </source>
</evidence>
<dbReference type="SUPFAM" id="SSF53649">
    <property type="entry name" value="Alkaline phosphatase-like"/>
    <property type="match status" value="1"/>
</dbReference>
<evidence type="ECO:0000256" key="7">
    <source>
        <dbReference type="SAM" id="MobiDB-lite"/>
    </source>
</evidence>
<evidence type="ECO:0000313" key="10">
    <source>
        <dbReference type="EMBL" id="MCO6044790.1"/>
    </source>
</evidence>
<accession>A0A9X2F9H7</accession>
<proteinExistence type="inferred from homology"/>
<name>A0A9X2F9H7_9BACT</name>
<dbReference type="PANTHER" id="PTHR42693:SF42">
    <property type="entry name" value="ARYLSULFATASE G"/>
    <property type="match status" value="1"/>
</dbReference>
<dbReference type="InterPro" id="IPR000917">
    <property type="entry name" value="Sulfatase_N"/>
</dbReference>
<evidence type="ECO:0000256" key="2">
    <source>
        <dbReference type="ARBA" id="ARBA00008779"/>
    </source>
</evidence>
<keyword evidence="5" id="KW-0378">Hydrolase</keyword>
<comment type="similarity">
    <text evidence="2">Belongs to the sulfatase family.</text>
</comment>
<dbReference type="Pfam" id="PF00884">
    <property type="entry name" value="Sulfatase"/>
    <property type="match status" value="1"/>
</dbReference>
<dbReference type="InterPro" id="IPR024607">
    <property type="entry name" value="Sulfatase_CS"/>
</dbReference>
<dbReference type="AlphaFoldDB" id="A0A9X2F9H7"/>
<evidence type="ECO:0000256" key="6">
    <source>
        <dbReference type="ARBA" id="ARBA00022837"/>
    </source>
</evidence>
<evidence type="ECO:0000256" key="8">
    <source>
        <dbReference type="SAM" id="SignalP"/>
    </source>
</evidence>
<dbReference type="Proteomes" id="UP001155241">
    <property type="component" value="Unassembled WGS sequence"/>
</dbReference>